<protein>
    <recommendedName>
        <fullName evidence="1">DUF7600 domain-containing protein</fullName>
    </recommendedName>
</protein>
<feature type="domain" description="DUF7600" evidence="1">
    <location>
        <begin position="32"/>
        <end position="208"/>
    </location>
</feature>
<dbReference type="InterPro" id="IPR056021">
    <property type="entry name" value="DUF7600"/>
</dbReference>
<dbReference type="EMBL" id="CABFNS010000936">
    <property type="protein sequence ID" value="VUC37064.1"/>
    <property type="molecule type" value="Genomic_DNA"/>
</dbReference>
<reference evidence="2 3" key="1">
    <citation type="submission" date="2019-06" db="EMBL/GenBank/DDBJ databases">
        <authorList>
            <person name="Broberg M."/>
        </authorList>
    </citation>
    <scope>NUCLEOTIDE SEQUENCE [LARGE SCALE GENOMIC DNA]</scope>
</reference>
<dbReference type="InterPro" id="IPR036404">
    <property type="entry name" value="Jacalin-like_lectin_dom_sf"/>
</dbReference>
<dbReference type="Pfam" id="PF24539">
    <property type="entry name" value="DUF7600"/>
    <property type="match status" value="1"/>
</dbReference>
<gene>
    <name evidence="2" type="ORF">CLO192961_LOCUS462832</name>
</gene>
<dbReference type="SUPFAM" id="SSF51101">
    <property type="entry name" value="Mannose-binding lectins"/>
    <property type="match status" value="1"/>
</dbReference>
<sequence>MGIVYDLMEILKLEQMPMTQPPRSIRSPELYAWKEISGQLMPSREEAEAANNNQPMVSDIIDFGSGCRALYTASMDYPSHGSRIAFYFVCLGGASYAPPPTFLCGLEVLTDDPNDGQFLLGYRSPIRRMHTLDLDTQVRGFAVTVGSRGISGIQVQSTEGFESSWYHGETGEQYPESMRAVGLNPICGIKASFDGLKIVSLGVAQRRSSEPQPEKSLKESGIWYPEIANYPVCLNEATLANKEFYSTDYFPLFWVPFGGAGGEDLEFLTSIQLIIASGIYGMEFSYNDGREVEKLGRYQYDMDLDPEFLNIRTFEIDGPRGERISSVSLWFDADTFVHGQINNPCGLSIETNWGNSRLFGDGRNILGYVMKHLVPEEGTVITGFYANQLPNTGFTTIGIMSEMVELEQTSLDLMQDLQLDS</sequence>
<evidence type="ECO:0000259" key="1">
    <source>
        <dbReference type="Pfam" id="PF24539"/>
    </source>
</evidence>
<organism evidence="2 3">
    <name type="scientific">Bionectria ochroleuca</name>
    <name type="common">Gliocladium roseum</name>
    <dbReference type="NCBI Taxonomy" id="29856"/>
    <lineage>
        <taxon>Eukaryota</taxon>
        <taxon>Fungi</taxon>
        <taxon>Dikarya</taxon>
        <taxon>Ascomycota</taxon>
        <taxon>Pezizomycotina</taxon>
        <taxon>Sordariomycetes</taxon>
        <taxon>Hypocreomycetidae</taxon>
        <taxon>Hypocreales</taxon>
        <taxon>Bionectriaceae</taxon>
        <taxon>Clonostachys</taxon>
    </lineage>
</organism>
<evidence type="ECO:0000313" key="3">
    <source>
        <dbReference type="Proteomes" id="UP000766486"/>
    </source>
</evidence>
<evidence type="ECO:0000313" key="2">
    <source>
        <dbReference type="EMBL" id="VUC37064.1"/>
    </source>
</evidence>
<dbReference type="Proteomes" id="UP000766486">
    <property type="component" value="Unassembled WGS sequence"/>
</dbReference>
<keyword evidence="3" id="KW-1185">Reference proteome</keyword>
<comment type="caution">
    <text evidence="2">The sequence shown here is derived from an EMBL/GenBank/DDBJ whole genome shotgun (WGS) entry which is preliminary data.</text>
</comment>
<proteinExistence type="predicted"/>
<name>A0ABY6V0Z8_BIOOC</name>
<accession>A0ABY6V0Z8</accession>
<dbReference type="Gene3D" id="2.100.10.30">
    <property type="entry name" value="Jacalin-like lectin domain"/>
    <property type="match status" value="1"/>
</dbReference>